<dbReference type="Proteomes" id="UP000799291">
    <property type="component" value="Unassembled WGS sequence"/>
</dbReference>
<evidence type="ECO:0008006" key="3">
    <source>
        <dbReference type="Google" id="ProtNLM"/>
    </source>
</evidence>
<protein>
    <recommendedName>
        <fullName evidence="3">Ankyrin</fullName>
    </recommendedName>
</protein>
<dbReference type="OrthoDB" id="4772757at2759"/>
<evidence type="ECO:0000313" key="1">
    <source>
        <dbReference type="EMBL" id="KAF2688911.1"/>
    </source>
</evidence>
<accession>A0A6G1JF93</accession>
<dbReference type="SUPFAM" id="SSF48403">
    <property type="entry name" value="Ankyrin repeat"/>
    <property type="match status" value="1"/>
</dbReference>
<gene>
    <name evidence="1" type="ORF">K458DRAFT_154651</name>
</gene>
<name>A0A6G1JF93_9PLEO</name>
<organism evidence="1 2">
    <name type="scientific">Lentithecium fluviatile CBS 122367</name>
    <dbReference type="NCBI Taxonomy" id="1168545"/>
    <lineage>
        <taxon>Eukaryota</taxon>
        <taxon>Fungi</taxon>
        <taxon>Dikarya</taxon>
        <taxon>Ascomycota</taxon>
        <taxon>Pezizomycotina</taxon>
        <taxon>Dothideomycetes</taxon>
        <taxon>Pleosporomycetidae</taxon>
        <taxon>Pleosporales</taxon>
        <taxon>Massarineae</taxon>
        <taxon>Lentitheciaceae</taxon>
        <taxon>Lentithecium</taxon>
    </lineage>
</organism>
<proteinExistence type="predicted"/>
<dbReference type="EMBL" id="MU005573">
    <property type="protein sequence ID" value="KAF2688911.1"/>
    <property type="molecule type" value="Genomic_DNA"/>
</dbReference>
<reference evidence="1" key="1">
    <citation type="journal article" date="2020" name="Stud. Mycol.">
        <title>101 Dothideomycetes genomes: a test case for predicting lifestyles and emergence of pathogens.</title>
        <authorList>
            <person name="Haridas S."/>
            <person name="Albert R."/>
            <person name="Binder M."/>
            <person name="Bloem J."/>
            <person name="Labutti K."/>
            <person name="Salamov A."/>
            <person name="Andreopoulos B."/>
            <person name="Baker S."/>
            <person name="Barry K."/>
            <person name="Bills G."/>
            <person name="Bluhm B."/>
            <person name="Cannon C."/>
            <person name="Castanera R."/>
            <person name="Culley D."/>
            <person name="Daum C."/>
            <person name="Ezra D."/>
            <person name="Gonzalez J."/>
            <person name="Henrissat B."/>
            <person name="Kuo A."/>
            <person name="Liang C."/>
            <person name="Lipzen A."/>
            <person name="Lutzoni F."/>
            <person name="Magnuson J."/>
            <person name="Mondo S."/>
            <person name="Nolan M."/>
            <person name="Ohm R."/>
            <person name="Pangilinan J."/>
            <person name="Park H.-J."/>
            <person name="Ramirez L."/>
            <person name="Alfaro M."/>
            <person name="Sun H."/>
            <person name="Tritt A."/>
            <person name="Yoshinaga Y."/>
            <person name="Zwiers L.-H."/>
            <person name="Turgeon B."/>
            <person name="Goodwin S."/>
            <person name="Spatafora J."/>
            <person name="Crous P."/>
            <person name="Grigoriev I."/>
        </authorList>
    </citation>
    <scope>NUCLEOTIDE SEQUENCE</scope>
    <source>
        <strain evidence="1">CBS 122367</strain>
    </source>
</reference>
<dbReference type="AlphaFoldDB" id="A0A6G1JF93"/>
<sequence>MGLSESPPCSDATRRTLPLTWSYVDFIASFIFIRPFLQDPWNANISSFLNHIIDELLRDGGLDINHPSREDLLHMLCHHVFEMNHWKRNTWWFTKTLNLGSDFSRQTETSKFNVTLASVLLGRRTTIRDIDVPALVQRKSIVLGTLLEACVKSGQVDLVTSMLDIGVDLDEDFHSALEMAAECPNADMLGTMFTPKYVFACSGPRMKDCIKQAIENDRTKTTLYLLRKSNGSAYVNYHKGLLLKGACICGILPLSRS</sequence>
<dbReference type="InterPro" id="IPR036770">
    <property type="entry name" value="Ankyrin_rpt-contain_sf"/>
</dbReference>
<keyword evidence="2" id="KW-1185">Reference proteome</keyword>
<evidence type="ECO:0000313" key="2">
    <source>
        <dbReference type="Proteomes" id="UP000799291"/>
    </source>
</evidence>